<dbReference type="GO" id="GO:0016887">
    <property type="term" value="F:ATP hydrolysis activity"/>
    <property type="evidence" value="ECO:0007669"/>
    <property type="project" value="InterPro"/>
</dbReference>
<accession>A0A317DWT7</accession>
<keyword evidence="6" id="KW-1185">Reference proteome</keyword>
<dbReference type="Pfam" id="PF25873">
    <property type="entry name" value="WHD_MalT"/>
    <property type="match status" value="1"/>
</dbReference>
<dbReference type="CDD" id="cd06170">
    <property type="entry name" value="LuxR_C_like"/>
    <property type="match status" value="1"/>
</dbReference>
<dbReference type="Pfam" id="PF00196">
    <property type="entry name" value="GerE"/>
    <property type="match status" value="1"/>
</dbReference>
<dbReference type="InterPro" id="IPR016032">
    <property type="entry name" value="Sig_transdc_resp-reg_C-effctor"/>
</dbReference>
<organism evidence="5 6">
    <name type="scientific">Zavarzinia compransoris</name>
    <dbReference type="NCBI Taxonomy" id="1264899"/>
    <lineage>
        <taxon>Bacteria</taxon>
        <taxon>Pseudomonadati</taxon>
        <taxon>Pseudomonadota</taxon>
        <taxon>Alphaproteobacteria</taxon>
        <taxon>Rhodospirillales</taxon>
        <taxon>Zavarziniaceae</taxon>
        <taxon>Zavarzinia</taxon>
    </lineage>
</organism>
<dbReference type="InterPro" id="IPR000792">
    <property type="entry name" value="Tscrpt_reg_LuxR_C"/>
</dbReference>
<dbReference type="SMART" id="SM00421">
    <property type="entry name" value="HTH_LUXR"/>
    <property type="match status" value="1"/>
</dbReference>
<keyword evidence="3" id="KW-0804">Transcription</keyword>
<comment type="caution">
    <text evidence="5">The sequence shown here is derived from an EMBL/GenBank/DDBJ whole genome shotgun (WGS) entry which is preliminary data.</text>
</comment>
<dbReference type="GO" id="GO:0003677">
    <property type="term" value="F:DNA binding"/>
    <property type="evidence" value="ECO:0007669"/>
    <property type="project" value="UniProtKB-KW"/>
</dbReference>
<dbReference type="PROSITE" id="PS50043">
    <property type="entry name" value="HTH_LUXR_2"/>
    <property type="match status" value="1"/>
</dbReference>
<evidence type="ECO:0000259" key="4">
    <source>
        <dbReference type="PROSITE" id="PS50043"/>
    </source>
</evidence>
<dbReference type="PANTHER" id="PTHR44688">
    <property type="entry name" value="DNA-BINDING TRANSCRIPTIONAL ACTIVATOR DEVR_DOSR"/>
    <property type="match status" value="1"/>
</dbReference>
<sequence>MVGTADTDASLPDSEILLKVMPPRVPRHLLPRSRLSLNSGLLSERAIILVQAPPGFGKTSLLAQWRREALARGAAVAWLSADDNGDPVRFLQSLVLSVRIGCGRPGFGRTLPAGSPPGAGALDGVTSWLAEVAVTPLDLVVIIDEADRLSTAGRAVLGYLLHNAPQNLGLIVAGRAGLDTEVADLIEYGECLPVGQDMLRFRLEETIALVRGRLGSGVDVDACARLHERADGWPLGLQIILADLERSDDPHTALKGLTIGSATLDQHLVDRLLSRLSAEDEAFLVRISVVDHLHPDLCRTLADRDDAPERLARLVRDTPVFLTADDSEWCRLHMLVRSALRERFAALPAAERARLHGRASLWLAARGMVEDAARHAEAAGDHDLSYDLVERSLYDTLMKAGPEAVLEWSRLLPVEELDRRPRLRLAVAWALALGDRHQEANEWVGRILGQPGVDESLRYECDLITSGAAYYADDPEACIAVFQPWIERKPVLPPRLATNHVNRLAMITLFRDGPGAARDVYQTLPVEDRKGAPSTALLWSRLITGLTYVWEGQVRLGEGDLRVALAEAEADLGRRNPLVCMLAALLAVAVYEADQIDEAAALLANRLDILEGAGAPEPMLLAFRTAARIACAQGADYRGLEILDALHRVAVKRHLPRLGIFSLGEQVRIHAGRFRSETCRSLVERIDEILARDDLSKGDVWHRSAIMQRHLARAYAAIAAQKWKEALACLEQAVPPAERARHGRLRIEIMALRAYALDRLGERAGPLLDEALNLAATYGLKRTIVDAHPGLADWARRLTEEAAKAHLSNPAMTIAPTLRPPAPRAQGGPKVVASMVLTPKEREVLELLARALSNKEIAQAMEIGEETVKWHLKNLFGKLDAGTRKQLLHRARILGLLEGAD</sequence>
<dbReference type="InterPro" id="IPR059106">
    <property type="entry name" value="WHD_MalT"/>
</dbReference>
<dbReference type="PRINTS" id="PR00038">
    <property type="entry name" value="HTHLUXR"/>
</dbReference>
<dbReference type="Proteomes" id="UP000246077">
    <property type="component" value="Unassembled WGS sequence"/>
</dbReference>
<dbReference type="Pfam" id="PF13401">
    <property type="entry name" value="AAA_22"/>
    <property type="match status" value="1"/>
</dbReference>
<keyword evidence="1" id="KW-0805">Transcription regulation</keyword>
<dbReference type="SUPFAM" id="SSF46894">
    <property type="entry name" value="C-terminal effector domain of the bipartite response regulators"/>
    <property type="match status" value="1"/>
</dbReference>
<evidence type="ECO:0000313" key="5">
    <source>
        <dbReference type="EMBL" id="PWR18326.1"/>
    </source>
</evidence>
<evidence type="ECO:0000313" key="6">
    <source>
        <dbReference type="Proteomes" id="UP000246077"/>
    </source>
</evidence>
<evidence type="ECO:0000256" key="1">
    <source>
        <dbReference type="ARBA" id="ARBA00023015"/>
    </source>
</evidence>
<dbReference type="RefSeq" id="WP_109923033.1">
    <property type="nucleotide sequence ID" value="NZ_QGLF01000006.1"/>
</dbReference>
<dbReference type="InterPro" id="IPR041617">
    <property type="entry name" value="TPR_MalT"/>
</dbReference>
<dbReference type="InterPro" id="IPR011990">
    <property type="entry name" value="TPR-like_helical_dom_sf"/>
</dbReference>
<reference evidence="6" key="1">
    <citation type="submission" date="2018-05" db="EMBL/GenBank/DDBJ databases">
        <title>Zavarzinia sp. HR-AS.</title>
        <authorList>
            <person name="Lee Y."/>
            <person name="Jeon C.O."/>
        </authorList>
    </citation>
    <scope>NUCLEOTIDE SEQUENCE [LARGE SCALE GENOMIC DNA]</scope>
    <source>
        <strain evidence="6">DSM 1231</strain>
    </source>
</reference>
<dbReference type="SUPFAM" id="SSF52540">
    <property type="entry name" value="P-loop containing nucleoside triphosphate hydrolases"/>
    <property type="match status" value="1"/>
</dbReference>
<protein>
    <submittedName>
        <fullName evidence="5">LuxR family transcriptional regulator</fullName>
    </submittedName>
</protein>
<feature type="domain" description="HTH luxR-type" evidence="4">
    <location>
        <begin position="830"/>
        <end position="895"/>
    </location>
</feature>
<proteinExistence type="predicted"/>
<keyword evidence="2" id="KW-0238">DNA-binding</keyword>
<dbReference type="Gene3D" id="1.25.40.10">
    <property type="entry name" value="Tetratricopeptide repeat domain"/>
    <property type="match status" value="1"/>
</dbReference>
<dbReference type="AlphaFoldDB" id="A0A317DWT7"/>
<gene>
    <name evidence="5" type="ORF">DKG75_20370</name>
</gene>
<dbReference type="InterPro" id="IPR036388">
    <property type="entry name" value="WH-like_DNA-bd_sf"/>
</dbReference>
<name>A0A317DWT7_9PROT</name>
<dbReference type="PANTHER" id="PTHR44688:SF16">
    <property type="entry name" value="DNA-BINDING TRANSCRIPTIONAL ACTIVATOR DEVR_DOSR"/>
    <property type="match status" value="1"/>
</dbReference>
<dbReference type="OrthoDB" id="7230096at2"/>
<dbReference type="Gene3D" id="1.10.10.10">
    <property type="entry name" value="Winged helix-like DNA-binding domain superfamily/Winged helix DNA-binding domain"/>
    <property type="match status" value="1"/>
</dbReference>
<evidence type="ECO:0000256" key="3">
    <source>
        <dbReference type="ARBA" id="ARBA00023163"/>
    </source>
</evidence>
<evidence type="ECO:0000256" key="2">
    <source>
        <dbReference type="ARBA" id="ARBA00023125"/>
    </source>
</evidence>
<dbReference type="GO" id="GO:0006355">
    <property type="term" value="P:regulation of DNA-templated transcription"/>
    <property type="evidence" value="ECO:0007669"/>
    <property type="project" value="InterPro"/>
</dbReference>
<dbReference type="Pfam" id="PF17874">
    <property type="entry name" value="TPR_MalT"/>
    <property type="match status" value="1"/>
</dbReference>
<dbReference type="InterPro" id="IPR049945">
    <property type="entry name" value="AAA_22"/>
</dbReference>
<dbReference type="InterPro" id="IPR027417">
    <property type="entry name" value="P-loop_NTPase"/>
</dbReference>
<dbReference type="EMBL" id="QGLF01000006">
    <property type="protein sequence ID" value="PWR18326.1"/>
    <property type="molecule type" value="Genomic_DNA"/>
</dbReference>